<proteinExistence type="inferred from homology"/>
<evidence type="ECO:0000256" key="4">
    <source>
        <dbReference type="ARBA" id="ARBA00023136"/>
    </source>
</evidence>
<accession>A0A840YNP7</accession>
<evidence type="ECO:0000256" key="6">
    <source>
        <dbReference type="SAM" id="SignalP"/>
    </source>
</evidence>
<keyword evidence="4" id="KW-0472">Membrane</keyword>
<gene>
    <name evidence="7" type="ORF">FHT02_000009</name>
</gene>
<dbReference type="PANTHER" id="PTHR38776:SF1">
    <property type="entry name" value="MLTA-INTERACTING PROTEIN-RELATED"/>
    <property type="match status" value="1"/>
</dbReference>
<feature type="chain" id="PRO_5032967205" evidence="6">
    <location>
        <begin position="24"/>
        <end position="265"/>
    </location>
</feature>
<keyword evidence="3 6" id="KW-0732">Signal</keyword>
<evidence type="ECO:0000256" key="2">
    <source>
        <dbReference type="ARBA" id="ARBA00005722"/>
    </source>
</evidence>
<comment type="similarity">
    <text evidence="2">Belongs to the MipA/OmpV family.</text>
</comment>
<feature type="signal peptide" evidence="6">
    <location>
        <begin position="1"/>
        <end position="23"/>
    </location>
</feature>
<keyword evidence="8" id="KW-1185">Reference proteome</keyword>
<dbReference type="InterPro" id="IPR010583">
    <property type="entry name" value="MipA"/>
</dbReference>
<comment type="caution">
    <text evidence="7">The sequence shown here is derived from an EMBL/GenBank/DDBJ whole genome shotgun (WGS) entry which is preliminary data.</text>
</comment>
<dbReference type="Proteomes" id="UP000527143">
    <property type="component" value="Unassembled WGS sequence"/>
</dbReference>
<name>A0A840YNP7_9SPHN</name>
<dbReference type="PANTHER" id="PTHR38776">
    <property type="entry name" value="MLTA-INTERACTING PROTEIN-RELATED"/>
    <property type="match status" value="1"/>
</dbReference>
<organism evidence="7 8">
    <name type="scientific">Sphingomonas xinjiangensis</name>
    <dbReference type="NCBI Taxonomy" id="643568"/>
    <lineage>
        <taxon>Bacteria</taxon>
        <taxon>Pseudomonadati</taxon>
        <taxon>Pseudomonadota</taxon>
        <taxon>Alphaproteobacteria</taxon>
        <taxon>Sphingomonadales</taxon>
        <taxon>Sphingomonadaceae</taxon>
        <taxon>Sphingomonas</taxon>
    </lineage>
</organism>
<sequence>MLRFMLPAACAALALLAPGLAQAQSEQASSGGEPRRVRLALGPQWVPSYPGSDELRLRPLIDVSQTRGDQPFAFEAADENIAIPLLRSNSFAFGPAANIEGSRRRDEVDAPIDEVGTTVELGGFVQAWLAPQLRAHVEVRQGVNGHRGLVSNLNLDYVVRDGDRWLFSLGPRVALSDGKYQRAYFSVDARESAATGLPQFRPGGGVHAMGASATGLYQLTERWGVYGYVKYDRLVDDAANSPITRAYGSRNQLSGGVSLSFTFNR</sequence>
<dbReference type="RefSeq" id="WP_184083002.1">
    <property type="nucleotide sequence ID" value="NZ_JACIJF010000001.1"/>
</dbReference>
<dbReference type="EMBL" id="JACIJF010000001">
    <property type="protein sequence ID" value="MBB5708803.1"/>
    <property type="molecule type" value="Genomic_DNA"/>
</dbReference>
<protein>
    <submittedName>
        <fullName evidence="7">Outer membrane protein</fullName>
    </submittedName>
</protein>
<dbReference type="AlphaFoldDB" id="A0A840YNP7"/>
<evidence type="ECO:0000313" key="7">
    <source>
        <dbReference type="EMBL" id="MBB5708803.1"/>
    </source>
</evidence>
<comment type="subcellular location">
    <subcellularLocation>
        <location evidence="1">Cell outer membrane</location>
    </subcellularLocation>
</comment>
<reference evidence="7 8" key="1">
    <citation type="submission" date="2020-08" db="EMBL/GenBank/DDBJ databases">
        <title>Genomic Encyclopedia of Type Strains, Phase IV (KMG-IV): sequencing the most valuable type-strain genomes for metagenomic binning, comparative biology and taxonomic classification.</title>
        <authorList>
            <person name="Goeker M."/>
        </authorList>
    </citation>
    <scope>NUCLEOTIDE SEQUENCE [LARGE SCALE GENOMIC DNA]</scope>
    <source>
        <strain evidence="7 8">DSM 26736</strain>
    </source>
</reference>
<evidence type="ECO:0000313" key="8">
    <source>
        <dbReference type="Proteomes" id="UP000527143"/>
    </source>
</evidence>
<dbReference type="GO" id="GO:0009279">
    <property type="term" value="C:cell outer membrane"/>
    <property type="evidence" value="ECO:0007669"/>
    <property type="project" value="UniProtKB-SubCell"/>
</dbReference>
<evidence type="ECO:0000256" key="3">
    <source>
        <dbReference type="ARBA" id="ARBA00022729"/>
    </source>
</evidence>
<evidence type="ECO:0000256" key="5">
    <source>
        <dbReference type="ARBA" id="ARBA00023237"/>
    </source>
</evidence>
<keyword evidence="5" id="KW-0998">Cell outer membrane</keyword>
<dbReference type="Pfam" id="PF06629">
    <property type="entry name" value="MipA"/>
    <property type="match status" value="1"/>
</dbReference>
<evidence type="ECO:0000256" key="1">
    <source>
        <dbReference type="ARBA" id="ARBA00004442"/>
    </source>
</evidence>